<feature type="chain" id="PRO_5042459613" evidence="1">
    <location>
        <begin position="19"/>
        <end position="187"/>
    </location>
</feature>
<evidence type="ECO:0000313" key="3">
    <source>
        <dbReference type="Proteomes" id="UP001239445"/>
    </source>
</evidence>
<feature type="signal peptide" evidence="1">
    <location>
        <begin position="1"/>
        <end position="18"/>
    </location>
</feature>
<evidence type="ECO:0000256" key="1">
    <source>
        <dbReference type="SAM" id="SignalP"/>
    </source>
</evidence>
<dbReference type="AlphaFoldDB" id="A0AAJ0FEX7"/>
<sequence>MKFSKTLALLASAVLASADNTITFISQDALGRTIYFTGNPGSAPVAPVHVAGGENKTVPIPPHWVGNYYAVTDGQPNIPGMLGEFAFDAWGGNNFFDVSAIVNPNDHNGVKKIWPVGEPEPFSGCELFPCNFAYYLPDDLQTKSSKKSDFYCTLGTKGALSVEERSLMDVPDHSPSYGREYVEGRKL</sequence>
<keyword evidence="1" id="KW-0732">Signal</keyword>
<accession>A0AAJ0FEX7</accession>
<keyword evidence="3" id="KW-1185">Reference proteome</keyword>
<reference evidence="2" key="1">
    <citation type="submission" date="2023-06" db="EMBL/GenBank/DDBJ databases">
        <title>Genome-scale phylogeny and comparative genomics of the fungal order Sordariales.</title>
        <authorList>
            <consortium name="Lawrence Berkeley National Laboratory"/>
            <person name="Hensen N."/>
            <person name="Bonometti L."/>
            <person name="Westerberg I."/>
            <person name="Brannstrom I.O."/>
            <person name="Guillou S."/>
            <person name="Cros-Aarteil S."/>
            <person name="Calhoun S."/>
            <person name="Haridas S."/>
            <person name="Kuo A."/>
            <person name="Mondo S."/>
            <person name="Pangilinan J."/>
            <person name="Riley R."/>
            <person name="Labutti K."/>
            <person name="Andreopoulos B."/>
            <person name="Lipzen A."/>
            <person name="Chen C."/>
            <person name="Yanf M."/>
            <person name="Daum C."/>
            <person name="Ng V."/>
            <person name="Clum A."/>
            <person name="Steindorff A."/>
            <person name="Ohm R."/>
            <person name="Martin F."/>
            <person name="Silar P."/>
            <person name="Natvig D."/>
            <person name="Lalanne C."/>
            <person name="Gautier V."/>
            <person name="Ament-Velasquez S.L."/>
            <person name="Kruys A."/>
            <person name="Hutchinson M.I."/>
            <person name="Powell A.J."/>
            <person name="Barry K."/>
            <person name="Miller A.N."/>
            <person name="Grigoriev I.V."/>
            <person name="Debuchy R."/>
            <person name="Gladieux P."/>
            <person name="Thoren M.H."/>
            <person name="Johannesson H."/>
        </authorList>
    </citation>
    <scope>NUCLEOTIDE SEQUENCE</scope>
    <source>
        <strain evidence="2">PSN4</strain>
    </source>
</reference>
<organism evidence="2 3">
    <name type="scientific">Echria macrotheca</name>
    <dbReference type="NCBI Taxonomy" id="438768"/>
    <lineage>
        <taxon>Eukaryota</taxon>
        <taxon>Fungi</taxon>
        <taxon>Dikarya</taxon>
        <taxon>Ascomycota</taxon>
        <taxon>Pezizomycotina</taxon>
        <taxon>Sordariomycetes</taxon>
        <taxon>Sordariomycetidae</taxon>
        <taxon>Sordariales</taxon>
        <taxon>Schizotheciaceae</taxon>
        <taxon>Echria</taxon>
    </lineage>
</organism>
<gene>
    <name evidence="2" type="ORF">QBC47DRAFT_408836</name>
</gene>
<name>A0AAJ0FEX7_9PEZI</name>
<proteinExistence type="predicted"/>
<comment type="caution">
    <text evidence="2">The sequence shown here is derived from an EMBL/GenBank/DDBJ whole genome shotgun (WGS) entry which is preliminary data.</text>
</comment>
<dbReference type="Proteomes" id="UP001239445">
    <property type="component" value="Unassembled WGS sequence"/>
</dbReference>
<evidence type="ECO:0000313" key="2">
    <source>
        <dbReference type="EMBL" id="KAK1760783.1"/>
    </source>
</evidence>
<dbReference type="EMBL" id="MU839827">
    <property type="protein sequence ID" value="KAK1760783.1"/>
    <property type="molecule type" value="Genomic_DNA"/>
</dbReference>
<protein>
    <submittedName>
        <fullName evidence="2">DNase1 protein</fullName>
    </submittedName>
</protein>